<name>A0AAQ3NIT1_VIGMU</name>
<sequence>MKMRTEVEERKSDIVSAMINKVNVWSCKKMGIPVSCWFPPGTVKAAANMMVIIRVPTRVKELAVSFAHFSPAFTISTWLSLNISRGFLPSPFFSSLHLGCTISSTTLNH</sequence>
<organism evidence="1 2">
    <name type="scientific">Vigna mungo</name>
    <name type="common">Black gram</name>
    <name type="synonym">Phaseolus mungo</name>
    <dbReference type="NCBI Taxonomy" id="3915"/>
    <lineage>
        <taxon>Eukaryota</taxon>
        <taxon>Viridiplantae</taxon>
        <taxon>Streptophyta</taxon>
        <taxon>Embryophyta</taxon>
        <taxon>Tracheophyta</taxon>
        <taxon>Spermatophyta</taxon>
        <taxon>Magnoliopsida</taxon>
        <taxon>eudicotyledons</taxon>
        <taxon>Gunneridae</taxon>
        <taxon>Pentapetalae</taxon>
        <taxon>rosids</taxon>
        <taxon>fabids</taxon>
        <taxon>Fabales</taxon>
        <taxon>Fabaceae</taxon>
        <taxon>Papilionoideae</taxon>
        <taxon>50 kb inversion clade</taxon>
        <taxon>NPAAA clade</taxon>
        <taxon>indigoferoid/millettioid clade</taxon>
        <taxon>Phaseoleae</taxon>
        <taxon>Vigna</taxon>
    </lineage>
</organism>
<dbReference type="EMBL" id="CP144696">
    <property type="protein sequence ID" value="WVZ09583.1"/>
    <property type="molecule type" value="Genomic_DNA"/>
</dbReference>
<proteinExistence type="predicted"/>
<dbReference type="AlphaFoldDB" id="A0AAQ3NIT1"/>
<reference evidence="1 2" key="1">
    <citation type="journal article" date="2023" name="Life. Sci Alliance">
        <title>Evolutionary insights into 3D genome organization and epigenetic landscape of Vigna mungo.</title>
        <authorList>
            <person name="Junaid A."/>
            <person name="Singh B."/>
            <person name="Bhatia S."/>
        </authorList>
    </citation>
    <scope>NUCLEOTIDE SEQUENCE [LARGE SCALE GENOMIC DNA]</scope>
    <source>
        <strain evidence="1">Urdbean</strain>
    </source>
</reference>
<evidence type="ECO:0000313" key="2">
    <source>
        <dbReference type="Proteomes" id="UP001374535"/>
    </source>
</evidence>
<dbReference type="Proteomes" id="UP001374535">
    <property type="component" value="Chromosome 5"/>
</dbReference>
<accession>A0AAQ3NIT1</accession>
<keyword evidence="2" id="KW-1185">Reference proteome</keyword>
<gene>
    <name evidence="1" type="ORF">V8G54_014113</name>
</gene>
<evidence type="ECO:0000313" key="1">
    <source>
        <dbReference type="EMBL" id="WVZ09583.1"/>
    </source>
</evidence>
<protein>
    <submittedName>
        <fullName evidence="1">Uncharacterized protein</fullName>
    </submittedName>
</protein>